<dbReference type="PANTHER" id="PTHR23502:SF26">
    <property type="entry name" value="MAJOR FACILITATOR SUPERFAMILY (MFS) PROFILE DOMAIN-CONTAINING PROTEIN"/>
    <property type="match status" value="1"/>
</dbReference>
<evidence type="ECO:0000256" key="2">
    <source>
        <dbReference type="ARBA" id="ARBA00022692"/>
    </source>
</evidence>
<feature type="transmembrane region" description="Helical" evidence="5">
    <location>
        <begin position="130"/>
        <end position="148"/>
    </location>
</feature>
<evidence type="ECO:0000256" key="5">
    <source>
        <dbReference type="SAM" id="Phobius"/>
    </source>
</evidence>
<evidence type="ECO:0000256" key="3">
    <source>
        <dbReference type="ARBA" id="ARBA00022989"/>
    </source>
</evidence>
<keyword evidence="3 5" id="KW-1133">Transmembrane helix</keyword>
<dbReference type="STRING" id="253628.A0A0D1YGD8"/>
<organism evidence="6 7">
    <name type="scientific">Verruconis gallopava</name>
    <dbReference type="NCBI Taxonomy" id="253628"/>
    <lineage>
        <taxon>Eukaryota</taxon>
        <taxon>Fungi</taxon>
        <taxon>Dikarya</taxon>
        <taxon>Ascomycota</taxon>
        <taxon>Pezizomycotina</taxon>
        <taxon>Dothideomycetes</taxon>
        <taxon>Pleosporomycetidae</taxon>
        <taxon>Venturiales</taxon>
        <taxon>Sympoventuriaceae</taxon>
        <taxon>Verruconis</taxon>
    </lineage>
</organism>
<dbReference type="Proteomes" id="UP000053259">
    <property type="component" value="Unassembled WGS sequence"/>
</dbReference>
<dbReference type="RefSeq" id="XP_016209731.1">
    <property type="nucleotide sequence ID" value="XM_016362446.1"/>
</dbReference>
<dbReference type="HOGENOM" id="CLU_008455_8_3_1"/>
<proteinExistence type="predicted"/>
<dbReference type="InParanoid" id="A0A0D1YGD8"/>
<gene>
    <name evidence="6" type="ORF">PV09_08529</name>
</gene>
<comment type="subcellular location">
    <subcellularLocation>
        <location evidence="1">Membrane</location>
        <topology evidence="1">Multi-pass membrane protein</topology>
    </subcellularLocation>
</comment>
<feature type="transmembrane region" description="Helical" evidence="5">
    <location>
        <begin position="105"/>
        <end position="124"/>
    </location>
</feature>
<accession>A0A0D1YGD8</accession>
<dbReference type="PANTHER" id="PTHR23502">
    <property type="entry name" value="MAJOR FACILITATOR SUPERFAMILY"/>
    <property type="match status" value="1"/>
</dbReference>
<reference evidence="6 7" key="1">
    <citation type="submission" date="2015-01" db="EMBL/GenBank/DDBJ databases">
        <title>The Genome Sequence of Ochroconis gallopava CBS43764.</title>
        <authorList>
            <consortium name="The Broad Institute Genomics Platform"/>
            <person name="Cuomo C."/>
            <person name="de Hoog S."/>
            <person name="Gorbushina A."/>
            <person name="Stielow B."/>
            <person name="Teixiera M."/>
            <person name="Abouelleil A."/>
            <person name="Chapman S.B."/>
            <person name="Priest M."/>
            <person name="Young S.K."/>
            <person name="Wortman J."/>
            <person name="Nusbaum C."/>
            <person name="Birren B."/>
        </authorList>
    </citation>
    <scope>NUCLEOTIDE SEQUENCE [LARGE SCALE GENOMIC DNA]</scope>
    <source>
        <strain evidence="6 7">CBS 43764</strain>
    </source>
</reference>
<keyword evidence="4 5" id="KW-0472">Membrane</keyword>
<evidence type="ECO:0000313" key="6">
    <source>
        <dbReference type="EMBL" id="KIV99861.1"/>
    </source>
</evidence>
<dbReference type="AlphaFoldDB" id="A0A0D1YGD8"/>
<dbReference type="OrthoDB" id="440553at2759"/>
<keyword evidence="7" id="KW-1185">Reference proteome</keyword>
<evidence type="ECO:0000256" key="4">
    <source>
        <dbReference type="ARBA" id="ARBA00023136"/>
    </source>
</evidence>
<sequence length="168" mass="18955">MDRDYKRAAQEYRRKYGLSDDIKLKQQDFPDFPIEAARLRSVYVLSAIFSISTAIYGFSVEWIIFIPLTFQFLTAFTATAIFNINSTLMIDLYPAKPASATAINNLVRCTLGGIGVGLVDISISAIEEKLTFIILASISAFSVILVVIEQKYGMQWRIERLNRQARGK</sequence>
<dbReference type="GO" id="GO:0022857">
    <property type="term" value="F:transmembrane transporter activity"/>
    <property type="evidence" value="ECO:0007669"/>
    <property type="project" value="TreeGrafter"/>
</dbReference>
<dbReference type="GeneID" id="27316502"/>
<keyword evidence="2 5" id="KW-0812">Transmembrane</keyword>
<protein>
    <recommendedName>
        <fullName evidence="8">Major facilitator superfamily (MFS) profile domain-containing protein</fullName>
    </recommendedName>
</protein>
<feature type="transmembrane region" description="Helical" evidence="5">
    <location>
        <begin position="42"/>
        <end position="66"/>
    </location>
</feature>
<dbReference type="InterPro" id="IPR036259">
    <property type="entry name" value="MFS_trans_sf"/>
</dbReference>
<evidence type="ECO:0008006" key="8">
    <source>
        <dbReference type="Google" id="ProtNLM"/>
    </source>
</evidence>
<evidence type="ECO:0000256" key="1">
    <source>
        <dbReference type="ARBA" id="ARBA00004141"/>
    </source>
</evidence>
<dbReference type="EMBL" id="KN847570">
    <property type="protein sequence ID" value="KIV99861.1"/>
    <property type="molecule type" value="Genomic_DNA"/>
</dbReference>
<dbReference type="VEuPathDB" id="FungiDB:PV09_08529"/>
<dbReference type="GO" id="GO:0005886">
    <property type="term" value="C:plasma membrane"/>
    <property type="evidence" value="ECO:0007669"/>
    <property type="project" value="TreeGrafter"/>
</dbReference>
<evidence type="ECO:0000313" key="7">
    <source>
        <dbReference type="Proteomes" id="UP000053259"/>
    </source>
</evidence>
<feature type="transmembrane region" description="Helical" evidence="5">
    <location>
        <begin position="72"/>
        <end position="93"/>
    </location>
</feature>
<name>A0A0D1YGD8_9PEZI</name>
<dbReference type="SUPFAM" id="SSF103473">
    <property type="entry name" value="MFS general substrate transporter"/>
    <property type="match status" value="1"/>
</dbReference>